<proteinExistence type="predicted"/>
<organism evidence="2 3">
    <name type="scientific">Bacillus amyloliquefaciens (strain ATCC 23350 / DSM 7 / BCRC 11601 / CCUG 28519 / NBRC 15535 / NRRL B-14393 / F)</name>
    <dbReference type="NCBI Taxonomy" id="692420"/>
    <lineage>
        <taxon>Bacteria</taxon>
        <taxon>Bacillati</taxon>
        <taxon>Bacillota</taxon>
        <taxon>Bacilli</taxon>
        <taxon>Bacillales</taxon>
        <taxon>Bacillaceae</taxon>
        <taxon>Bacillus</taxon>
        <taxon>Bacillus amyloliquefaciens group</taxon>
    </lineage>
</organism>
<evidence type="ECO:0000313" key="3">
    <source>
        <dbReference type="Proteomes" id="UP000006562"/>
    </source>
</evidence>
<dbReference type="Proteomes" id="UP000006562">
    <property type="component" value="Chromosome"/>
</dbReference>
<dbReference type="Gene3D" id="1.10.1660.10">
    <property type="match status" value="1"/>
</dbReference>
<dbReference type="InterPro" id="IPR000551">
    <property type="entry name" value="MerR-type_HTH_dom"/>
</dbReference>
<dbReference type="AlphaFoldDB" id="A0A9P1NFV3"/>
<reference evidence="3" key="2">
    <citation type="journal article" date="2011" name="J. Biotechnol.">
        <title>Genome sequence of B. amyloliquefaciens type strain DSM7(T) reveals differences to plant-associated B. amyloliquefaciens FZB42.</title>
        <authorList>
            <person name="Ruckert C."/>
            <person name="Blom J."/>
            <person name="Chen X."/>
            <person name="Reva O."/>
            <person name="Borriss R."/>
        </authorList>
    </citation>
    <scope>NUCLEOTIDE SEQUENCE [LARGE SCALE GENOMIC DNA]</scope>
    <source>
        <strain evidence="3">DSM 7</strain>
    </source>
</reference>
<dbReference type="GO" id="GO:0003677">
    <property type="term" value="F:DNA binding"/>
    <property type="evidence" value="ECO:0007669"/>
    <property type="project" value="InterPro"/>
</dbReference>
<dbReference type="Pfam" id="PF13411">
    <property type="entry name" value="MerR_1"/>
    <property type="match status" value="1"/>
</dbReference>
<gene>
    <name evidence="2" type="ordered locus">BAMF_0280</name>
</gene>
<sequence length="229" mass="26664">MTYHKFLALKVDGALAGTKEVFISLRRTFSNGKQLNLKRFILGLYEKTTNNTQQVTFISDNFLDYRRCNLFLANNPKELNKKETKIKLKKLAKKIPVIDKSGTPAPMNNSKIFFTTREISEKIGTDQWNIRKWAKVHNIVPKKNKAGQLLFTKEQFDLFSKLKNTSKRLNSQEQPDTKSHNKQLETYNIFHGLTNKQVVAINQNTGKTDYTFKDINEFNLLRKIFKNID</sequence>
<accession>A0A9P1NFV3</accession>
<name>A0A9P1NFV3_BACAS</name>
<evidence type="ECO:0000259" key="1">
    <source>
        <dbReference type="Pfam" id="PF13411"/>
    </source>
</evidence>
<dbReference type="KEGG" id="bao:BAMF_0280"/>
<keyword evidence="3" id="KW-1185">Reference proteome</keyword>
<evidence type="ECO:0000313" key="2">
    <source>
        <dbReference type="EMBL" id="CBI41406.1"/>
    </source>
</evidence>
<reference evidence="2 3" key="1">
    <citation type="journal article" date="2011" name="Int. J. Syst. Evol. Microbiol.">
        <title>Relationship of Bacillus amyloliquefaciens clades associated with strains DSM 7T and FZB42T: a proposal for Bacillus amyloliquefaciens subsp. amyloliquefaciens subsp. nov. and Bacillus amyloliquefaciens subsp. plantarum subsp. nov. based on complete genome sequence comparisons.</title>
        <authorList>
            <person name="Borriss R."/>
            <person name="Chen X.H."/>
            <person name="Rueckert C."/>
            <person name="Blom J."/>
            <person name="Becker A."/>
            <person name="Baumgarth B."/>
            <person name="Fan B."/>
            <person name="Pukall R."/>
            <person name="Schumann P."/>
            <person name="Sproer C."/>
            <person name="Junge H."/>
            <person name="Vater J."/>
            <person name="Puhler A."/>
            <person name="Klenk H.P."/>
        </authorList>
    </citation>
    <scope>NUCLEOTIDE SEQUENCE [LARGE SCALE GENOMIC DNA]</scope>
    <source>
        <strain evidence="3">DSM 7</strain>
    </source>
</reference>
<dbReference type="EMBL" id="FN597644">
    <property type="protein sequence ID" value="CBI41406.1"/>
    <property type="molecule type" value="Genomic_DNA"/>
</dbReference>
<feature type="domain" description="HTH merR-type" evidence="1">
    <location>
        <begin position="114"/>
        <end position="162"/>
    </location>
</feature>
<dbReference type="GO" id="GO:0006355">
    <property type="term" value="P:regulation of DNA-templated transcription"/>
    <property type="evidence" value="ECO:0007669"/>
    <property type="project" value="InterPro"/>
</dbReference>
<protein>
    <recommendedName>
        <fullName evidence="1">HTH merR-type domain-containing protein</fullName>
    </recommendedName>
</protein>